<dbReference type="InterPro" id="IPR007342">
    <property type="entry name" value="PsuG"/>
</dbReference>
<dbReference type="GO" id="GO:0004730">
    <property type="term" value="F:pseudouridylate synthase activity"/>
    <property type="evidence" value="ECO:0007669"/>
    <property type="project" value="UniProtKB-UniRule"/>
</dbReference>
<dbReference type="GO" id="GO:0016798">
    <property type="term" value="F:hydrolase activity, acting on glycosyl bonds"/>
    <property type="evidence" value="ECO:0007669"/>
    <property type="project" value="UniProtKB-KW"/>
</dbReference>
<dbReference type="Proteomes" id="UP001210770">
    <property type="component" value="Chromosome"/>
</dbReference>
<feature type="binding site" evidence="6">
    <location>
        <position position="143"/>
    </location>
    <ligand>
        <name>Mn(2+)</name>
        <dbReference type="ChEBI" id="CHEBI:29035"/>
    </ligand>
</feature>
<comment type="function">
    <text evidence="6">Catalyzes the reversible cleavage of pseudouridine 5'-phosphate (PsiMP) to ribose 5-phosphate and uracil. Functions biologically in the cleavage direction, as part of a pseudouridine degradation pathway.</text>
</comment>
<dbReference type="InterPro" id="IPR022830">
    <property type="entry name" value="Indigdn_synthA-like"/>
</dbReference>
<name>A0AAX3LK94_9RHOB</name>
<comment type="catalytic activity">
    <reaction evidence="6">
        <text>D-ribose 5-phosphate + uracil = psi-UMP + H2O</text>
        <dbReference type="Rhea" id="RHEA:18337"/>
        <dbReference type="ChEBI" id="CHEBI:15377"/>
        <dbReference type="ChEBI" id="CHEBI:17568"/>
        <dbReference type="ChEBI" id="CHEBI:58380"/>
        <dbReference type="ChEBI" id="CHEBI:78346"/>
        <dbReference type="EC" id="4.2.1.70"/>
    </reaction>
</comment>
<comment type="similarity">
    <text evidence="6">Belongs to the pseudouridine-5'-phosphate glycosidase family.</text>
</comment>
<proteinExistence type="inferred from homology"/>
<feature type="active site" description="Proton donor" evidence="6">
    <location>
        <position position="30"/>
    </location>
</feature>
<comment type="cofactor">
    <cofactor evidence="6">
        <name>Mn(2+)</name>
        <dbReference type="ChEBI" id="CHEBI:29035"/>
    </cofactor>
    <text evidence="6">Binds 1 Mn(2+) ion per subunit.</text>
</comment>
<dbReference type="AlphaFoldDB" id="A0AAX3LK94"/>
<evidence type="ECO:0000256" key="6">
    <source>
        <dbReference type="HAMAP-Rule" id="MF_01876"/>
    </source>
</evidence>
<organism evidence="7 8">
    <name type="scientific">Sulfitobacter faviae</name>
    <dbReference type="NCBI Taxonomy" id="1775881"/>
    <lineage>
        <taxon>Bacteria</taxon>
        <taxon>Pseudomonadati</taxon>
        <taxon>Pseudomonadota</taxon>
        <taxon>Alphaproteobacteria</taxon>
        <taxon>Rhodobacterales</taxon>
        <taxon>Roseobacteraceae</taxon>
        <taxon>Sulfitobacter</taxon>
    </lineage>
</organism>
<dbReference type="Pfam" id="PF04227">
    <property type="entry name" value="Indigoidine_A"/>
    <property type="match status" value="1"/>
</dbReference>
<evidence type="ECO:0000256" key="3">
    <source>
        <dbReference type="ARBA" id="ARBA00023211"/>
    </source>
</evidence>
<accession>A0AAX3LK94</accession>
<evidence type="ECO:0000313" key="8">
    <source>
        <dbReference type="Proteomes" id="UP001210770"/>
    </source>
</evidence>
<feature type="binding site" evidence="6">
    <location>
        <position position="91"/>
    </location>
    <ligand>
        <name>substrate</name>
    </ligand>
</feature>
<dbReference type="EMBL" id="CP116423">
    <property type="protein sequence ID" value="WCE69089.1"/>
    <property type="molecule type" value="Genomic_DNA"/>
</dbReference>
<gene>
    <name evidence="6" type="primary">psuG</name>
    <name evidence="7" type="ORF">PL336_09750</name>
</gene>
<dbReference type="EC" id="4.2.1.70" evidence="6"/>
<evidence type="ECO:0000313" key="7">
    <source>
        <dbReference type="EMBL" id="WCE69089.1"/>
    </source>
</evidence>
<keyword evidence="5 6" id="KW-0326">Glycosidase</keyword>
<dbReference type="RefSeq" id="WP_271687366.1">
    <property type="nucleotide sequence ID" value="NZ_CP116423.1"/>
</dbReference>
<evidence type="ECO:0000256" key="5">
    <source>
        <dbReference type="ARBA" id="ARBA00023295"/>
    </source>
</evidence>
<feature type="binding site" evidence="6">
    <location>
        <begin position="145"/>
        <end position="147"/>
    </location>
    <ligand>
        <name>substrate</name>
    </ligand>
</feature>
<evidence type="ECO:0000256" key="4">
    <source>
        <dbReference type="ARBA" id="ARBA00023239"/>
    </source>
</evidence>
<comment type="subunit">
    <text evidence="6">Homotrimer.</text>
</comment>
<evidence type="ECO:0000256" key="2">
    <source>
        <dbReference type="ARBA" id="ARBA00022801"/>
    </source>
</evidence>
<keyword evidence="3 6" id="KW-0464">Manganese</keyword>
<dbReference type="PANTHER" id="PTHR42909">
    <property type="entry name" value="ZGC:136858"/>
    <property type="match status" value="1"/>
</dbReference>
<dbReference type="SUPFAM" id="SSF110581">
    <property type="entry name" value="Indigoidine synthase A-like"/>
    <property type="match status" value="1"/>
</dbReference>
<keyword evidence="4 6" id="KW-0456">Lyase</keyword>
<protein>
    <recommendedName>
        <fullName evidence="6">Pseudouridine-5'-phosphate glycosidase</fullName>
        <shortName evidence="6">PsiMP glycosidase</shortName>
        <ecNumber evidence="6">4.2.1.70</ecNumber>
    </recommendedName>
</protein>
<dbReference type="GO" id="GO:0046872">
    <property type="term" value="F:metal ion binding"/>
    <property type="evidence" value="ECO:0007669"/>
    <property type="project" value="UniProtKB-KW"/>
</dbReference>
<evidence type="ECO:0000256" key="1">
    <source>
        <dbReference type="ARBA" id="ARBA00022723"/>
    </source>
</evidence>
<sequence length="310" mass="31808">MTTATSALPLTFSAEVAKARENAAPIVALESTIITHGMPYPQNLEVARQVEQDIRDAGAVPATIAVIRGALHIGLDDDQLSDLAQAKDVAKLSRADMAVCIASGGTGATTVAATMIAANLAGIEVFATGGIGGVHKGAEDSFDISADLMELAQTPVTVIAAGAKAILDVPKTLEVLETQGVPVITVGQDSFPAFWSAGSDLQSPLRLDDAAALAKAHRTRAAMGLPGGQLVANPIPTAEEIPAAELAPIIAQAQSEADAQGVHGKGVTPFLLQRIFELTEGRSLTANIALVRNNARLGAKIAANLVNLPR</sequence>
<keyword evidence="1 6" id="KW-0479">Metal-binding</keyword>
<dbReference type="Gene3D" id="3.40.1790.10">
    <property type="entry name" value="Indigoidine synthase domain"/>
    <property type="match status" value="1"/>
</dbReference>
<feature type="active site" description="Nucleophile" evidence="6">
    <location>
        <position position="164"/>
    </location>
</feature>
<dbReference type="PANTHER" id="PTHR42909:SF1">
    <property type="entry name" value="CARBOHYDRATE KINASE PFKB DOMAIN-CONTAINING PROTEIN"/>
    <property type="match status" value="1"/>
</dbReference>
<feature type="binding site" evidence="6">
    <location>
        <position position="111"/>
    </location>
    <ligand>
        <name>substrate</name>
    </ligand>
</feature>
<dbReference type="HAMAP" id="MF_01876">
    <property type="entry name" value="PsiMP_glycosidase"/>
    <property type="match status" value="1"/>
</dbReference>
<dbReference type="GO" id="GO:0005737">
    <property type="term" value="C:cytoplasm"/>
    <property type="evidence" value="ECO:0007669"/>
    <property type="project" value="TreeGrafter"/>
</dbReference>
<reference evidence="7" key="1">
    <citation type="submission" date="2023-01" db="EMBL/GenBank/DDBJ databases">
        <title>Comparative genomic analysis of cold water coral derived Sulfitobacter faviae: insights into their metabolism and habitat adaptation.</title>
        <authorList>
            <person name="Guo Y."/>
            <person name="Lin S."/>
            <person name="Huang Z."/>
            <person name="Tang K."/>
            <person name="Wang X."/>
        </authorList>
    </citation>
    <scope>NUCLEOTIDE SEQUENCE</scope>
    <source>
        <strain evidence="7">SCSIO W_1865</strain>
    </source>
</reference>
<keyword evidence="2 6" id="KW-0378">Hydrolase</keyword>
<dbReference type="GO" id="GO:0046113">
    <property type="term" value="P:nucleobase catabolic process"/>
    <property type="evidence" value="ECO:0007669"/>
    <property type="project" value="UniProtKB-UniRule"/>
</dbReference>